<dbReference type="RefSeq" id="WP_020888617.1">
    <property type="nucleotide sequence ID" value="NZ_BJYV01000016.1"/>
</dbReference>
<organism evidence="1 2">
    <name type="scientific">Cyclobacterium qasimii</name>
    <dbReference type="NCBI Taxonomy" id="1350429"/>
    <lineage>
        <taxon>Bacteria</taxon>
        <taxon>Pseudomonadati</taxon>
        <taxon>Bacteroidota</taxon>
        <taxon>Cytophagia</taxon>
        <taxon>Cytophagales</taxon>
        <taxon>Cyclobacteriaceae</taxon>
        <taxon>Cyclobacterium</taxon>
    </lineage>
</organism>
<dbReference type="Proteomes" id="UP000321301">
    <property type="component" value="Unassembled WGS sequence"/>
</dbReference>
<sequence length="405" mass="46235">MEDFLKIKKACEENTALSVAILDRFLLSYASEKDKLGKEADQKLHVYRHIIEKFGRHWFDMLKSQYIIHRLMKDGGLITKYLKHAAISSLEENKRNWMAFQSENPWRFTFSEVKSQPEKDFYQMEDVFSGENYLLYSPSIKDIVSRDGEKELWFNLIGFNGECWQTYGPLSGYASFSPDDIFFFATELNHLIEDEGALIKDVDNNPTPYMMLFAGSTQPSVVHEGERLVMVITEGKGTVPNVQEMEGEFNVSYTGGVYRLGLKELEVSPHFAVAYYNEKDQTIQATALTEKGFESLIDALAKFGVKLNKNADIYLGPSMHNTAQEILKRGIELMPLELMFEQENEEEMDEELRKLDQLAGLAIAAITAEKEPDLEALAAEVGISLENNRQVIEKIINDLKDKVSK</sequence>
<accession>A0A512CEQ3</accession>
<keyword evidence="2" id="KW-1185">Reference proteome</keyword>
<dbReference type="EMBL" id="BJYV01000016">
    <property type="protein sequence ID" value="GEO22679.1"/>
    <property type="molecule type" value="Genomic_DNA"/>
</dbReference>
<protein>
    <submittedName>
        <fullName evidence="1">Uncharacterized protein</fullName>
    </submittedName>
</protein>
<gene>
    <name evidence="1" type="ORF">CQA01_32130</name>
</gene>
<name>A0A512CEQ3_9BACT</name>
<reference evidence="1 2" key="1">
    <citation type="submission" date="2019-07" db="EMBL/GenBank/DDBJ databases">
        <title>Whole genome shotgun sequence of Cyclobacterium qasimii NBRC 106168.</title>
        <authorList>
            <person name="Hosoyama A."/>
            <person name="Uohara A."/>
            <person name="Ohji S."/>
            <person name="Ichikawa N."/>
        </authorList>
    </citation>
    <scope>NUCLEOTIDE SEQUENCE [LARGE SCALE GENOMIC DNA]</scope>
    <source>
        <strain evidence="1 2">NBRC 106168</strain>
    </source>
</reference>
<proteinExistence type="predicted"/>
<evidence type="ECO:0000313" key="1">
    <source>
        <dbReference type="EMBL" id="GEO22679.1"/>
    </source>
</evidence>
<dbReference type="AlphaFoldDB" id="A0A512CEQ3"/>
<evidence type="ECO:0000313" key="2">
    <source>
        <dbReference type="Proteomes" id="UP000321301"/>
    </source>
</evidence>
<comment type="caution">
    <text evidence="1">The sequence shown here is derived from an EMBL/GenBank/DDBJ whole genome shotgun (WGS) entry which is preliminary data.</text>
</comment>